<organism evidence="2 3">
    <name type="scientific">Candidatus Tenderia electrophaga</name>
    <dbReference type="NCBI Taxonomy" id="1748243"/>
    <lineage>
        <taxon>Bacteria</taxon>
        <taxon>Pseudomonadati</taxon>
        <taxon>Pseudomonadota</taxon>
        <taxon>Gammaproteobacteria</taxon>
        <taxon>Candidatus Tenderiales</taxon>
        <taxon>Candidatus Tenderiaceae</taxon>
        <taxon>Candidatus Tenderia</taxon>
    </lineage>
</organism>
<evidence type="ECO:0000256" key="1">
    <source>
        <dbReference type="SAM" id="MobiDB-lite"/>
    </source>
</evidence>
<proteinExistence type="predicted"/>
<dbReference type="InterPro" id="IPR058059">
    <property type="entry name" value="PA3496-like"/>
</dbReference>
<feature type="region of interest" description="Disordered" evidence="1">
    <location>
        <begin position="1"/>
        <end position="31"/>
    </location>
</feature>
<dbReference type="Proteomes" id="UP000055136">
    <property type="component" value="Chromosome"/>
</dbReference>
<protein>
    <submittedName>
        <fullName evidence="2">Uncharacterized protein</fullName>
    </submittedName>
</protein>
<dbReference type="AlphaFoldDB" id="A0A0S2TC48"/>
<dbReference type="EMBL" id="CP013099">
    <property type="protein sequence ID" value="ALP52744.1"/>
    <property type="molecule type" value="Genomic_DNA"/>
</dbReference>
<gene>
    <name evidence="2" type="ORF">Tel_06020</name>
</gene>
<accession>A0A0S2TC48</accession>
<evidence type="ECO:0000313" key="3">
    <source>
        <dbReference type="Proteomes" id="UP000055136"/>
    </source>
</evidence>
<name>A0A0S2TC48_9GAMM</name>
<dbReference type="KEGG" id="tee:Tel_06020"/>
<dbReference type="NCBIfam" id="NF046101">
    <property type="entry name" value="PA3496_fam"/>
    <property type="match status" value="1"/>
</dbReference>
<evidence type="ECO:0000313" key="2">
    <source>
        <dbReference type="EMBL" id="ALP52744.1"/>
    </source>
</evidence>
<reference evidence="2" key="1">
    <citation type="submission" date="2015-10" db="EMBL/GenBank/DDBJ databases">
        <title>Description of Candidatus Tenderia electrophaga gen. nov, sp. nov., an Uncultivated Electroautotroph from a Biocathode Enrichment.</title>
        <authorList>
            <person name="Eddie B.J."/>
            <person name="Malanoski A.P."/>
            <person name="Wang Z."/>
            <person name="Hall R.J."/>
            <person name="Oh S.D."/>
            <person name="Heiner C."/>
            <person name="Lin B."/>
            <person name="Strycharz-Glaven S.M."/>
        </authorList>
    </citation>
    <scope>NUCLEOTIDE SEQUENCE [LARGE SCALE GENOMIC DNA]</scope>
    <source>
        <strain evidence="2">NRL1</strain>
    </source>
</reference>
<sequence length="72" mass="8352">MRDDDDDEEGLVSDEDDDMFDDDDASEAAVTAAESNLTKLEVRRRLERLSELKRLRQQLGDDWSDDLFDDDL</sequence>
<keyword evidence="3" id="KW-1185">Reference proteome</keyword>
<feature type="compositionally biased region" description="Acidic residues" evidence="1">
    <location>
        <begin position="1"/>
        <end position="26"/>
    </location>
</feature>